<keyword evidence="2" id="KW-1185">Reference proteome</keyword>
<comment type="caution">
    <text evidence="1">The sequence shown here is derived from an EMBL/GenBank/DDBJ whole genome shotgun (WGS) entry which is preliminary data.</text>
</comment>
<evidence type="ECO:0000313" key="2">
    <source>
        <dbReference type="Proteomes" id="UP001149813"/>
    </source>
</evidence>
<gene>
    <name evidence="1" type="ORF">LPJ53_001175</name>
</gene>
<accession>A0A9W8CSG3</accession>
<dbReference type="Proteomes" id="UP001149813">
    <property type="component" value="Unassembled WGS sequence"/>
</dbReference>
<protein>
    <submittedName>
        <fullName evidence="1">Uncharacterized protein</fullName>
    </submittedName>
</protein>
<organism evidence="1 2">
    <name type="scientific">Coemansia erecta</name>
    <dbReference type="NCBI Taxonomy" id="147472"/>
    <lineage>
        <taxon>Eukaryota</taxon>
        <taxon>Fungi</taxon>
        <taxon>Fungi incertae sedis</taxon>
        <taxon>Zoopagomycota</taxon>
        <taxon>Kickxellomycotina</taxon>
        <taxon>Kickxellomycetes</taxon>
        <taxon>Kickxellales</taxon>
        <taxon>Kickxellaceae</taxon>
        <taxon>Coemansia</taxon>
    </lineage>
</organism>
<dbReference type="AlphaFoldDB" id="A0A9W8CSG3"/>
<sequence length="106" mass="11910">MDSPRHHARAVSSAPVQELLHRSPVYTEDCDLYPRRMREVMNQRQCNIVVDHRQQQQHATAPAGRTPAISSPEDIESLLKLYPGAARYLQAYRIAASPSTTNTTSP</sequence>
<proteinExistence type="predicted"/>
<reference evidence="1" key="1">
    <citation type="submission" date="2022-07" db="EMBL/GenBank/DDBJ databases">
        <title>Phylogenomic reconstructions and comparative analyses of Kickxellomycotina fungi.</title>
        <authorList>
            <person name="Reynolds N.K."/>
            <person name="Stajich J.E."/>
            <person name="Barry K."/>
            <person name="Grigoriev I.V."/>
            <person name="Crous P."/>
            <person name="Smith M.E."/>
        </authorList>
    </citation>
    <scope>NUCLEOTIDE SEQUENCE</scope>
    <source>
        <strain evidence="1">NBRC 32514</strain>
    </source>
</reference>
<evidence type="ECO:0000313" key="1">
    <source>
        <dbReference type="EMBL" id="KAJ1724585.1"/>
    </source>
</evidence>
<name>A0A9W8CSG3_9FUNG</name>
<dbReference type="OrthoDB" id="204405at2759"/>
<dbReference type="EMBL" id="JANBOJ010000027">
    <property type="protein sequence ID" value="KAJ1724585.1"/>
    <property type="molecule type" value="Genomic_DNA"/>
</dbReference>